<dbReference type="Pfam" id="PF05845">
    <property type="entry name" value="PhnH"/>
    <property type="match status" value="1"/>
</dbReference>
<dbReference type="NCBIfam" id="TIGR03292">
    <property type="entry name" value="PhnH_redo"/>
    <property type="match status" value="1"/>
</dbReference>
<reference evidence="2" key="1">
    <citation type="submission" date="2017-05" db="EMBL/GenBank/DDBJ databases">
        <authorList>
            <person name="Rodrigo-Torres L."/>
            <person name="Arahal R. D."/>
            <person name="Lucena T."/>
        </authorList>
    </citation>
    <scope>NUCLEOTIDE SEQUENCE [LARGE SCALE GENOMIC DNA]</scope>
    <source>
        <strain evidence="2">CECT 8868</strain>
    </source>
</reference>
<gene>
    <name evidence="1" type="primary">phnH</name>
    <name evidence="1" type="ORF">OCA8868_02569</name>
</gene>
<dbReference type="Proteomes" id="UP000203464">
    <property type="component" value="Unassembled WGS sequence"/>
</dbReference>
<keyword evidence="2" id="KW-1185">Reference proteome</keyword>
<dbReference type="RefSeq" id="WP_093996949.1">
    <property type="nucleotide sequence ID" value="NZ_FXYD01000004.1"/>
</dbReference>
<dbReference type="EMBL" id="FXYD01000004">
    <property type="protein sequence ID" value="SMX41706.1"/>
    <property type="molecule type" value="Genomic_DNA"/>
</dbReference>
<dbReference type="InterPro" id="IPR008772">
    <property type="entry name" value="Phosphonate_metab_PhnH"/>
</dbReference>
<dbReference type="GO" id="GO:0061693">
    <property type="term" value="F:alpha-D-ribose 1-methylphosphonate 5-triphosphate synthase activity"/>
    <property type="evidence" value="ECO:0007669"/>
    <property type="project" value="UniProtKB-EC"/>
</dbReference>
<dbReference type="GO" id="GO:0019634">
    <property type="term" value="P:organic phosphonate metabolic process"/>
    <property type="evidence" value="ECO:0007669"/>
    <property type="project" value="InterPro"/>
</dbReference>
<dbReference type="SUPFAM" id="SSF159709">
    <property type="entry name" value="PhnH-like"/>
    <property type="match status" value="1"/>
</dbReference>
<dbReference type="AlphaFoldDB" id="A0A238KHY7"/>
<organism evidence="1 2">
    <name type="scientific">Octadecabacter ascidiaceicola</name>
    <dbReference type="NCBI Taxonomy" id="1655543"/>
    <lineage>
        <taxon>Bacteria</taxon>
        <taxon>Pseudomonadati</taxon>
        <taxon>Pseudomonadota</taxon>
        <taxon>Alphaproteobacteria</taxon>
        <taxon>Rhodobacterales</taxon>
        <taxon>Roseobacteraceae</taxon>
        <taxon>Octadecabacter</taxon>
    </lineage>
</organism>
<dbReference type="PIRSF" id="PIRSF020680">
    <property type="entry name" value="PhnH"/>
    <property type="match status" value="1"/>
</dbReference>
<evidence type="ECO:0000313" key="2">
    <source>
        <dbReference type="Proteomes" id="UP000203464"/>
    </source>
</evidence>
<dbReference type="OrthoDB" id="9814509at2"/>
<sequence length="199" mass="20632">MQANTLSGGFADPATQSAHAFRSVMEAMARPGTIQDIHGAAPPAPLSPAMGAVLLTLCDTETPVYLAGDMDCDAARAWLAFHTGAPFVGPAQCMFAVGKWDALTPLEVYPIGTSEYPDRSATLIVECSELASGATLTGPGIKETATLSLPELEAFQANRTLFPLGLDFIFTCGGRLAALPRSAEVSRSSSQARAQAGAS</sequence>
<protein>
    <submittedName>
        <fullName evidence="1">Alpha-D-ribose 1-methylphosphonate 5-triphosphate synthase subunit PhnH</fullName>
        <ecNumber evidence="1">2.7.8.37</ecNumber>
    </submittedName>
</protein>
<dbReference type="InterPro" id="IPR038058">
    <property type="entry name" value="PhnH-like_sp"/>
</dbReference>
<name>A0A238KHY7_9RHOB</name>
<evidence type="ECO:0000313" key="1">
    <source>
        <dbReference type="EMBL" id="SMX41706.1"/>
    </source>
</evidence>
<dbReference type="Gene3D" id="3.40.50.11310">
    <property type="entry name" value="Bacterial phosphonate metabolism protein PhnH"/>
    <property type="match status" value="1"/>
</dbReference>
<accession>A0A238KHY7</accession>
<proteinExistence type="predicted"/>
<dbReference type="EC" id="2.7.8.37" evidence="1"/>
<keyword evidence="1" id="KW-0808">Transferase</keyword>